<dbReference type="SUPFAM" id="SSF56935">
    <property type="entry name" value="Porins"/>
    <property type="match status" value="1"/>
</dbReference>
<reference evidence="8 9" key="1">
    <citation type="submission" date="2022-01" db="EMBL/GenBank/DDBJ databases">
        <title>Flavihumibacter sp. nov., isolated from sediment of a river.</title>
        <authorList>
            <person name="Liu H."/>
        </authorList>
    </citation>
    <scope>NUCLEOTIDE SEQUENCE [LARGE SCALE GENOMIC DNA]</scope>
    <source>
        <strain evidence="8 9">RY-1</strain>
    </source>
</reference>
<evidence type="ECO:0000313" key="8">
    <source>
        <dbReference type="EMBL" id="MCF1713092.1"/>
    </source>
</evidence>
<dbReference type="Proteomes" id="UP001200145">
    <property type="component" value="Unassembled WGS sequence"/>
</dbReference>
<dbReference type="PANTHER" id="PTHR40980:SF4">
    <property type="entry name" value="TONB-DEPENDENT RECEPTOR-LIKE BETA-BARREL DOMAIN-CONTAINING PROTEIN"/>
    <property type="match status" value="1"/>
</dbReference>
<keyword evidence="8" id="KW-0675">Receptor</keyword>
<dbReference type="Pfam" id="PF13620">
    <property type="entry name" value="CarboxypepD_reg"/>
    <property type="match status" value="1"/>
</dbReference>
<proteinExistence type="predicted"/>
<protein>
    <submittedName>
        <fullName evidence="8">TonB-dependent receptor</fullName>
    </submittedName>
</protein>
<dbReference type="InterPro" id="IPR036942">
    <property type="entry name" value="Beta-barrel_TonB_sf"/>
</dbReference>
<evidence type="ECO:0000256" key="2">
    <source>
        <dbReference type="ARBA" id="ARBA00023136"/>
    </source>
</evidence>
<keyword evidence="9" id="KW-1185">Reference proteome</keyword>
<feature type="signal peptide" evidence="5">
    <location>
        <begin position="1"/>
        <end position="20"/>
    </location>
</feature>
<name>A0ABS9BDD2_9BACT</name>
<evidence type="ECO:0000256" key="3">
    <source>
        <dbReference type="ARBA" id="ARBA00023237"/>
    </source>
</evidence>
<organism evidence="8 9">
    <name type="scientific">Flavihumibacter fluminis</name>
    <dbReference type="NCBI Taxonomy" id="2909236"/>
    <lineage>
        <taxon>Bacteria</taxon>
        <taxon>Pseudomonadati</taxon>
        <taxon>Bacteroidota</taxon>
        <taxon>Chitinophagia</taxon>
        <taxon>Chitinophagales</taxon>
        <taxon>Chitinophagaceae</taxon>
        <taxon>Flavihumibacter</taxon>
    </lineage>
</organism>
<evidence type="ECO:0000259" key="7">
    <source>
        <dbReference type="Pfam" id="PF14905"/>
    </source>
</evidence>
<evidence type="ECO:0000259" key="6">
    <source>
        <dbReference type="Pfam" id="PF07715"/>
    </source>
</evidence>
<evidence type="ECO:0000256" key="5">
    <source>
        <dbReference type="SAM" id="SignalP"/>
    </source>
</evidence>
<dbReference type="RefSeq" id="WP_234863513.1">
    <property type="nucleotide sequence ID" value="NZ_JAKEVY010000001.1"/>
</dbReference>
<gene>
    <name evidence="8" type="ORF">L0U88_00440</name>
</gene>
<accession>A0ABS9BDD2</accession>
<dbReference type="InterPro" id="IPR037066">
    <property type="entry name" value="Plug_dom_sf"/>
</dbReference>
<feature type="domain" description="TonB-dependent receptor plug" evidence="6">
    <location>
        <begin position="127"/>
        <end position="222"/>
    </location>
</feature>
<dbReference type="EMBL" id="JAKEVY010000001">
    <property type="protein sequence ID" value="MCF1713092.1"/>
    <property type="molecule type" value="Genomic_DNA"/>
</dbReference>
<feature type="domain" description="Outer membrane protein beta-barrel" evidence="7">
    <location>
        <begin position="383"/>
        <end position="788"/>
    </location>
</feature>
<feature type="compositionally biased region" description="Polar residues" evidence="4">
    <location>
        <begin position="803"/>
        <end position="818"/>
    </location>
</feature>
<evidence type="ECO:0000313" key="9">
    <source>
        <dbReference type="Proteomes" id="UP001200145"/>
    </source>
</evidence>
<dbReference type="InterPro" id="IPR008969">
    <property type="entry name" value="CarboxyPept-like_regulatory"/>
</dbReference>
<dbReference type="Gene3D" id="2.60.40.1120">
    <property type="entry name" value="Carboxypeptidase-like, regulatory domain"/>
    <property type="match status" value="1"/>
</dbReference>
<keyword evidence="3" id="KW-0998">Cell outer membrane</keyword>
<feature type="chain" id="PRO_5046073247" evidence="5">
    <location>
        <begin position="21"/>
        <end position="818"/>
    </location>
</feature>
<comment type="caution">
    <text evidence="8">The sequence shown here is derived from an EMBL/GenBank/DDBJ whole genome shotgun (WGS) entry which is preliminary data.</text>
</comment>
<dbReference type="InterPro" id="IPR041700">
    <property type="entry name" value="OMP_b-brl_3"/>
</dbReference>
<dbReference type="InterPro" id="IPR012910">
    <property type="entry name" value="Plug_dom"/>
</dbReference>
<evidence type="ECO:0000256" key="1">
    <source>
        <dbReference type="ARBA" id="ARBA00004442"/>
    </source>
</evidence>
<dbReference type="SUPFAM" id="SSF49464">
    <property type="entry name" value="Carboxypeptidase regulatory domain-like"/>
    <property type="match status" value="1"/>
</dbReference>
<dbReference type="Gene3D" id="2.170.130.10">
    <property type="entry name" value="TonB-dependent receptor, plug domain"/>
    <property type="match status" value="1"/>
</dbReference>
<sequence length="818" mass="91928">MKKFIQSLFFFLATVTTVMAQQGTTLKGNVKDPTGQPVEAATITLLESNSKKLIKIGTTDKEGNFEIIQLPAAAILVQVSAIGFESFNSNEVKLSDNAIVELPAVQLKAAEKNLQGVTVTARKPMVEVKADKTVVNVDAFISNAGGTALDVLEKAPGVSVDRDGNISLKGKQGVIVLVDGKQTYLGGQDLANLLRNTPSNQLETVEIMTQPSAKYDASGNSGIINIRTKKGRQNGFNGSINLGFVQGVYPKSPNSININYKKDKLTIFSTLSYSYWAGFNDLDLVRKFSPKANETIGSVFDQTSKGKFHSHNLSLRTGMEYSINKKTTIGFQVNGTYNPREFKAKSVALIYNGGSDPESSNVASSLNKDTWKNFGSNFNFRKRLDTTGRELTADLDFIWYGTNALQTSDNFTYLLPQNTVSDSFLLRGDLPSDIRIYSFKTDYVHPLNKTSKLEAGIKSSYVTTDNEAAFRIWDNHGKDWVTDLSRSNQFIYEENINAAYVNYNKEFKKWALQTGLRLEHTYAKGKQIVNNDRFIRNYVQLFPTIFASYKLNEKNTLTANYGRRIERPNYQDMNPFQFFLDQYTFRMGNPNLQPQFTHNVELSHNYKGIINTTLNYTRTTDVINDILKQNDTTKVTFQTKENIATRRNIGIAISYNQPLTKWWTVSLYGNLFNNYFEGFVNNTPLDASITSFMGNVNNQFKFAKTWGAELSGFYRTKMQDGGLIIARPMGMFSFGLSKQVLKSKGTLKLSVTDPFFVMRFSGYTQFGNIDTRINARWDNRRVALNFSYRFGKANGGPQRRRTGSATDEQNRVGNNSQQ</sequence>
<dbReference type="Pfam" id="PF14905">
    <property type="entry name" value="OMP_b-brl_3"/>
    <property type="match status" value="1"/>
</dbReference>
<evidence type="ECO:0000256" key="4">
    <source>
        <dbReference type="SAM" id="MobiDB-lite"/>
    </source>
</evidence>
<dbReference type="PANTHER" id="PTHR40980">
    <property type="entry name" value="PLUG DOMAIN-CONTAINING PROTEIN"/>
    <property type="match status" value="1"/>
</dbReference>
<feature type="region of interest" description="Disordered" evidence="4">
    <location>
        <begin position="793"/>
        <end position="818"/>
    </location>
</feature>
<keyword evidence="2" id="KW-0472">Membrane</keyword>
<comment type="subcellular location">
    <subcellularLocation>
        <location evidence="1">Cell outer membrane</location>
    </subcellularLocation>
</comment>
<dbReference type="Pfam" id="PF07715">
    <property type="entry name" value="Plug"/>
    <property type="match status" value="1"/>
</dbReference>
<keyword evidence="5" id="KW-0732">Signal</keyword>
<dbReference type="Gene3D" id="2.40.170.20">
    <property type="entry name" value="TonB-dependent receptor, beta-barrel domain"/>
    <property type="match status" value="1"/>
</dbReference>